<dbReference type="SFLD" id="SFLDF00299">
    <property type="entry name" value="anaerobic_ribonucleoside-triph"/>
    <property type="match status" value="1"/>
</dbReference>
<name>A0A9D1HUR0_9BACT</name>
<dbReference type="InterPro" id="IPR012837">
    <property type="entry name" value="NrdG"/>
</dbReference>
<dbReference type="PANTHER" id="PTHR30352">
    <property type="entry name" value="PYRUVATE FORMATE-LYASE-ACTIVATING ENZYME"/>
    <property type="match status" value="1"/>
</dbReference>
<dbReference type="SFLD" id="SFLDG01063">
    <property type="entry name" value="activating_enzymes__group_1"/>
    <property type="match status" value="1"/>
</dbReference>
<dbReference type="NCBIfam" id="TIGR02491">
    <property type="entry name" value="NrdG"/>
    <property type="match status" value="1"/>
</dbReference>
<reference evidence="8" key="2">
    <citation type="journal article" date="2021" name="PeerJ">
        <title>Extensive microbial diversity within the chicken gut microbiome revealed by metagenomics and culture.</title>
        <authorList>
            <person name="Gilroy R."/>
            <person name="Ravi A."/>
            <person name="Getino M."/>
            <person name="Pursley I."/>
            <person name="Horton D.L."/>
            <person name="Alikhan N.F."/>
            <person name="Baker D."/>
            <person name="Gharbi K."/>
            <person name="Hall N."/>
            <person name="Watson M."/>
            <person name="Adriaenssens E.M."/>
            <person name="Foster-Nyarko E."/>
            <person name="Jarju S."/>
            <person name="Secka A."/>
            <person name="Antonio M."/>
            <person name="Oren A."/>
            <person name="Chaudhuri R.R."/>
            <person name="La Ragione R."/>
            <person name="Hildebrand F."/>
            <person name="Pallen M.J."/>
        </authorList>
    </citation>
    <scope>NUCLEOTIDE SEQUENCE</scope>
    <source>
        <strain evidence="8">CHK197-8231</strain>
    </source>
</reference>
<keyword evidence="7" id="KW-0560">Oxidoreductase</keyword>
<dbReference type="EMBL" id="DVML01000025">
    <property type="protein sequence ID" value="HIU22754.1"/>
    <property type="molecule type" value="Genomic_DNA"/>
</dbReference>
<dbReference type="GO" id="GO:0046872">
    <property type="term" value="F:metal ion binding"/>
    <property type="evidence" value="ECO:0007669"/>
    <property type="project" value="UniProtKB-KW"/>
</dbReference>
<dbReference type="GO" id="GO:0004748">
    <property type="term" value="F:ribonucleoside-diphosphate reductase activity, thioredoxin disulfide as acceptor"/>
    <property type="evidence" value="ECO:0007669"/>
    <property type="project" value="TreeGrafter"/>
</dbReference>
<dbReference type="AlphaFoldDB" id="A0A9D1HUR0"/>
<proteinExistence type="inferred from homology"/>
<evidence type="ECO:0000256" key="4">
    <source>
        <dbReference type="ARBA" id="ARBA00022723"/>
    </source>
</evidence>
<dbReference type="CDD" id="cd01335">
    <property type="entry name" value="Radical_SAM"/>
    <property type="match status" value="1"/>
</dbReference>
<organism evidence="8 9">
    <name type="scientific">Candidatus Fimihabitans intestinipullorum</name>
    <dbReference type="NCBI Taxonomy" id="2840820"/>
    <lineage>
        <taxon>Bacteria</taxon>
        <taxon>Bacillati</taxon>
        <taxon>Mycoplasmatota</taxon>
        <taxon>Mycoplasmatota incertae sedis</taxon>
        <taxon>Candidatus Fimihabitans</taxon>
    </lineage>
</organism>
<dbReference type="PANTHER" id="PTHR30352:SF2">
    <property type="entry name" value="ANAEROBIC RIBONUCLEOSIDE-TRIPHOSPHATE REDUCTASE-ACTIVATING PROTEIN"/>
    <property type="match status" value="1"/>
</dbReference>
<dbReference type="Pfam" id="PF13353">
    <property type="entry name" value="Fer4_12"/>
    <property type="match status" value="1"/>
</dbReference>
<dbReference type="InterPro" id="IPR013785">
    <property type="entry name" value="Aldolase_TIM"/>
</dbReference>
<keyword evidence="3" id="KW-0949">S-adenosyl-L-methionine</keyword>
<dbReference type="InterPro" id="IPR058240">
    <property type="entry name" value="rSAM_sf"/>
</dbReference>
<evidence type="ECO:0000256" key="2">
    <source>
        <dbReference type="ARBA" id="ARBA00022485"/>
    </source>
</evidence>
<evidence type="ECO:0000256" key="3">
    <source>
        <dbReference type="ARBA" id="ARBA00022691"/>
    </source>
</evidence>
<dbReference type="Gene3D" id="3.20.20.70">
    <property type="entry name" value="Aldolase class I"/>
    <property type="match status" value="1"/>
</dbReference>
<keyword evidence="2" id="KW-0004">4Fe-4S</keyword>
<evidence type="ECO:0000256" key="5">
    <source>
        <dbReference type="ARBA" id="ARBA00023004"/>
    </source>
</evidence>
<dbReference type="InterPro" id="IPR034457">
    <property type="entry name" value="Organic_radical-activating"/>
</dbReference>
<dbReference type="SFLD" id="SFLDS00029">
    <property type="entry name" value="Radical_SAM"/>
    <property type="match status" value="1"/>
</dbReference>
<dbReference type="GO" id="GO:0043365">
    <property type="term" value="F:[formate-C-acetyltransferase]-activating enzyme activity"/>
    <property type="evidence" value="ECO:0007669"/>
    <property type="project" value="InterPro"/>
</dbReference>
<dbReference type="EC" id="1.97.1.-" evidence="7"/>
<keyword evidence="6" id="KW-0411">Iron-sulfur</keyword>
<protein>
    <recommendedName>
        <fullName evidence="7">Anaerobic ribonucleoside-triphosphate reductase-activating protein</fullName>
        <ecNumber evidence="7">1.97.1.-</ecNumber>
    </recommendedName>
</protein>
<comment type="function">
    <text evidence="7">Activation of anaerobic ribonucleoside-triphosphate reductase under anaerobic conditions by generation of an organic free radical, using S-adenosylmethionine and reduced flavodoxin as cosubstrates to produce 5'-deoxy-adenosine.</text>
</comment>
<dbReference type="InterPro" id="IPR007197">
    <property type="entry name" value="rSAM"/>
</dbReference>
<sequence length="188" mass="21510">MQKIRLAGELQTDSIVDGPGIRAVVWTQGCGHHCKGCHNPETWDFKGGMECDVDDIKRQLEQLEDHDGITLSGGDPMFQAKACYEIAKYAKELGFNVWCYTGFTYEQLMVMNGRDSYILKLLEQLDVLVDGKFELAQKSLNLKFKGSRNQRIIDVPASLDEGKVVIVDKYCEEKKWSPKYQKQEFLYI</sequence>
<reference evidence="8" key="1">
    <citation type="submission" date="2020-10" db="EMBL/GenBank/DDBJ databases">
        <authorList>
            <person name="Gilroy R."/>
        </authorList>
    </citation>
    <scope>NUCLEOTIDE SEQUENCE</scope>
    <source>
        <strain evidence="8">CHK197-8231</strain>
    </source>
</reference>
<evidence type="ECO:0000256" key="6">
    <source>
        <dbReference type="ARBA" id="ARBA00023014"/>
    </source>
</evidence>
<comment type="caution">
    <text evidence="8">The sequence shown here is derived from an EMBL/GenBank/DDBJ whole genome shotgun (WGS) entry which is preliminary data.</text>
</comment>
<accession>A0A9D1HUR0</accession>
<evidence type="ECO:0000313" key="8">
    <source>
        <dbReference type="EMBL" id="HIU22754.1"/>
    </source>
</evidence>
<dbReference type="GO" id="GO:0051539">
    <property type="term" value="F:4 iron, 4 sulfur cluster binding"/>
    <property type="evidence" value="ECO:0007669"/>
    <property type="project" value="UniProtKB-KW"/>
</dbReference>
<gene>
    <name evidence="8" type="primary">nrdG</name>
    <name evidence="8" type="ORF">IAD49_04165</name>
</gene>
<evidence type="ECO:0000313" key="9">
    <source>
        <dbReference type="Proteomes" id="UP000824087"/>
    </source>
</evidence>
<evidence type="ECO:0000256" key="1">
    <source>
        <dbReference type="ARBA" id="ARBA00001966"/>
    </source>
</evidence>
<dbReference type="SUPFAM" id="SSF102114">
    <property type="entry name" value="Radical SAM enzymes"/>
    <property type="match status" value="1"/>
</dbReference>
<evidence type="ECO:0000256" key="7">
    <source>
        <dbReference type="PIRNR" id="PIRNR000368"/>
    </source>
</evidence>
<dbReference type="Proteomes" id="UP000824087">
    <property type="component" value="Unassembled WGS sequence"/>
</dbReference>
<comment type="similarity">
    <text evidence="7">Belongs to the organic radical-activating enzymes family.</text>
</comment>
<dbReference type="SFLD" id="SFLDG01066">
    <property type="entry name" value="organic_radical-activating_enz"/>
    <property type="match status" value="1"/>
</dbReference>
<keyword evidence="4" id="KW-0479">Metal-binding</keyword>
<keyword evidence="5" id="KW-0408">Iron</keyword>
<dbReference type="PIRSF" id="PIRSF000368">
    <property type="entry name" value="NrdG"/>
    <property type="match status" value="1"/>
</dbReference>
<comment type="cofactor">
    <cofactor evidence="1">
        <name>[4Fe-4S] cluster</name>
        <dbReference type="ChEBI" id="CHEBI:49883"/>
    </cofactor>
</comment>